<dbReference type="AlphaFoldDB" id="A0A0E9UVC7"/>
<reference evidence="1" key="1">
    <citation type="submission" date="2014-11" db="EMBL/GenBank/DDBJ databases">
        <authorList>
            <person name="Amaro Gonzalez C."/>
        </authorList>
    </citation>
    <scope>NUCLEOTIDE SEQUENCE</scope>
</reference>
<name>A0A0E9UVC7_ANGAN</name>
<proteinExistence type="predicted"/>
<protein>
    <submittedName>
        <fullName evidence="1">Uncharacterized protein</fullName>
    </submittedName>
</protein>
<dbReference type="EMBL" id="GBXM01038763">
    <property type="protein sequence ID" value="JAH69814.1"/>
    <property type="molecule type" value="Transcribed_RNA"/>
</dbReference>
<accession>A0A0E9UVC7</accession>
<evidence type="ECO:0000313" key="1">
    <source>
        <dbReference type="EMBL" id="JAH69814.1"/>
    </source>
</evidence>
<reference evidence="1" key="2">
    <citation type="journal article" date="2015" name="Fish Shellfish Immunol.">
        <title>Early steps in the European eel (Anguilla anguilla)-Vibrio vulnificus interaction in the gills: Role of the RtxA13 toxin.</title>
        <authorList>
            <person name="Callol A."/>
            <person name="Pajuelo D."/>
            <person name="Ebbesson L."/>
            <person name="Teles M."/>
            <person name="MacKenzie S."/>
            <person name="Amaro C."/>
        </authorList>
    </citation>
    <scope>NUCLEOTIDE SEQUENCE</scope>
</reference>
<sequence>MNKHVHTQLALTMSVFHRIGLTVGTSYVGPFQVRLISPPGMSGILHSSTSLQPFCCQLLPYEHCSNCVLCHFSGEIA</sequence>
<organism evidence="1">
    <name type="scientific">Anguilla anguilla</name>
    <name type="common">European freshwater eel</name>
    <name type="synonym">Muraena anguilla</name>
    <dbReference type="NCBI Taxonomy" id="7936"/>
    <lineage>
        <taxon>Eukaryota</taxon>
        <taxon>Metazoa</taxon>
        <taxon>Chordata</taxon>
        <taxon>Craniata</taxon>
        <taxon>Vertebrata</taxon>
        <taxon>Euteleostomi</taxon>
        <taxon>Actinopterygii</taxon>
        <taxon>Neopterygii</taxon>
        <taxon>Teleostei</taxon>
        <taxon>Anguilliformes</taxon>
        <taxon>Anguillidae</taxon>
        <taxon>Anguilla</taxon>
    </lineage>
</organism>